<accession>A0A0F9DET3</accession>
<dbReference type="AlphaFoldDB" id="A0A0F9DET3"/>
<dbReference type="EMBL" id="LAZR01031964">
    <property type="protein sequence ID" value="KKL52246.1"/>
    <property type="molecule type" value="Genomic_DNA"/>
</dbReference>
<organism evidence="1">
    <name type="scientific">marine sediment metagenome</name>
    <dbReference type="NCBI Taxonomy" id="412755"/>
    <lineage>
        <taxon>unclassified sequences</taxon>
        <taxon>metagenomes</taxon>
        <taxon>ecological metagenomes</taxon>
    </lineage>
</organism>
<comment type="caution">
    <text evidence="1">The sequence shown here is derived from an EMBL/GenBank/DDBJ whole genome shotgun (WGS) entry which is preliminary data.</text>
</comment>
<proteinExistence type="predicted"/>
<sequence>MTPIERQLLKNQVIIMESVFFKGSEDTNIRIEETRELLNPNVIERLCCGMSEVEKSAYEFGKSRVRDGADKANCHFTIFSTPETTKAWEKGVEFAKRGRE</sequence>
<name>A0A0F9DET3_9ZZZZ</name>
<reference evidence="1" key="1">
    <citation type="journal article" date="2015" name="Nature">
        <title>Complex archaea that bridge the gap between prokaryotes and eukaryotes.</title>
        <authorList>
            <person name="Spang A."/>
            <person name="Saw J.H."/>
            <person name="Jorgensen S.L."/>
            <person name="Zaremba-Niedzwiedzka K."/>
            <person name="Martijn J."/>
            <person name="Lind A.E."/>
            <person name="van Eijk R."/>
            <person name="Schleper C."/>
            <person name="Guy L."/>
            <person name="Ettema T.J."/>
        </authorList>
    </citation>
    <scope>NUCLEOTIDE SEQUENCE</scope>
</reference>
<protein>
    <submittedName>
        <fullName evidence="1">Uncharacterized protein</fullName>
    </submittedName>
</protein>
<gene>
    <name evidence="1" type="ORF">LCGC14_2287430</name>
</gene>
<evidence type="ECO:0000313" key="1">
    <source>
        <dbReference type="EMBL" id="KKL52246.1"/>
    </source>
</evidence>